<evidence type="ECO:0000313" key="11">
    <source>
        <dbReference type="EMBL" id="OIR00457.1"/>
    </source>
</evidence>
<keyword evidence="2" id="KW-0813">Transport</keyword>
<evidence type="ECO:0000256" key="8">
    <source>
        <dbReference type="ARBA" id="ARBA00023136"/>
    </source>
</evidence>
<dbReference type="CDD" id="cd03219">
    <property type="entry name" value="ABC_Mj1267_LivG_branched"/>
    <property type="match status" value="1"/>
</dbReference>
<dbReference type="InterPro" id="IPR043428">
    <property type="entry name" value="LivM-like"/>
</dbReference>
<sequence>MPARSTWIAAIIALLIVALPFTGLMPRYWLTLFNYIGISSLVAIGLVLLTGVGGMTSFGQAAFVGLGAYTTGALTTHFGMSPWLALPLALAVTGLGALLIGALTVRLSGHYLPIGTIAWGIALFYLFGNLNWLGAHDGLSGIPTLRIGDHALTEGRQYFVVVWLAVVLAVVAVQNLLGGRTGRAVRALRRSTAAAEAFGVNVAGTKLKVFVFAALLAGLSGWLYAHFQRSVAPGPFGVNAGIEYLLMAVVGGAGRVYGAILGATAITFLRDQLQNILPALVGAPGNYEIVVFGAVLVFALQAAPAGLWPILFGPVRPRRLAPRRPSAALGRRSVASRGAPLLDVRAVCKRYGGLVAVDEVGFDVRAGEIVGLIGPNGAGKSTTFNLICGAQKLNSGEIVFRDASIAGATPQQIAARGLGRTFQHADIVADMSVLENVALGAHLRGEAGLLRAVLRLDRAEEGRLLDEAMRQLQRVGLAPEAHKLAGSLALGQMRLVEVARALCLDPVLVLMDEPAAGLRFGEKKALAGLLRELRSDGVSVLLIEHDMDFVMSVADRLVVLDFGRKIAEGAPAAVRSDPRVRDAYLGGVTS</sequence>
<keyword evidence="4 9" id="KW-0812">Transmembrane</keyword>
<feature type="transmembrane region" description="Helical" evidence="9">
    <location>
        <begin position="155"/>
        <end position="177"/>
    </location>
</feature>
<accession>A0A1J5RWF5</accession>
<dbReference type="InterPro" id="IPR001851">
    <property type="entry name" value="ABC_transp_permease"/>
</dbReference>
<dbReference type="PANTHER" id="PTHR45772">
    <property type="entry name" value="CONSERVED COMPONENT OF ABC TRANSPORTER FOR NATURAL AMINO ACIDS-RELATED"/>
    <property type="match status" value="1"/>
</dbReference>
<dbReference type="GO" id="GO:0016887">
    <property type="term" value="F:ATP hydrolysis activity"/>
    <property type="evidence" value="ECO:0007669"/>
    <property type="project" value="InterPro"/>
</dbReference>
<feature type="transmembrane region" description="Helical" evidence="9">
    <location>
        <begin position="244"/>
        <end position="269"/>
    </location>
</feature>
<dbReference type="InterPro" id="IPR027417">
    <property type="entry name" value="P-loop_NTPase"/>
</dbReference>
<dbReference type="InterPro" id="IPR032823">
    <property type="entry name" value="BCA_ABC_TP_C"/>
</dbReference>
<keyword evidence="8 9" id="KW-0472">Membrane</keyword>
<reference evidence="11" key="1">
    <citation type="submission" date="2016-10" db="EMBL/GenBank/DDBJ databases">
        <title>Sequence of Gallionella enrichment culture.</title>
        <authorList>
            <person name="Poehlein A."/>
            <person name="Muehling M."/>
            <person name="Daniel R."/>
        </authorList>
    </citation>
    <scope>NUCLEOTIDE SEQUENCE</scope>
</reference>
<dbReference type="GO" id="GO:0005886">
    <property type="term" value="C:plasma membrane"/>
    <property type="evidence" value="ECO:0007669"/>
    <property type="project" value="UniProtKB-SubCell"/>
</dbReference>
<evidence type="ECO:0000256" key="6">
    <source>
        <dbReference type="ARBA" id="ARBA00022840"/>
    </source>
</evidence>
<evidence type="ECO:0000256" key="4">
    <source>
        <dbReference type="ARBA" id="ARBA00022692"/>
    </source>
</evidence>
<feature type="domain" description="ABC transporter" evidence="10">
    <location>
        <begin position="342"/>
        <end position="587"/>
    </location>
</feature>
<dbReference type="Gene3D" id="3.40.50.300">
    <property type="entry name" value="P-loop containing nucleotide triphosphate hydrolases"/>
    <property type="match status" value="1"/>
</dbReference>
<proteinExistence type="predicted"/>
<dbReference type="PANTHER" id="PTHR45772:SF2">
    <property type="entry name" value="ABC TRANSPORTER ATP-BINDING PROTEIN"/>
    <property type="match status" value="1"/>
</dbReference>
<keyword evidence="6 11" id="KW-0067">ATP-binding</keyword>
<evidence type="ECO:0000256" key="9">
    <source>
        <dbReference type="SAM" id="Phobius"/>
    </source>
</evidence>
<dbReference type="InterPro" id="IPR051120">
    <property type="entry name" value="ABC_AA/LPS_Transport"/>
</dbReference>
<dbReference type="SMART" id="SM00382">
    <property type="entry name" value="AAA"/>
    <property type="match status" value="1"/>
</dbReference>
<evidence type="ECO:0000256" key="2">
    <source>
        <dbReference type="ARBA" id="ARBA00022448"/>
    </source>
</evidence>
<dbReference type="EMBL" id="MLJW01000095">
    <property type="protein sequence ID" value="OIR00457.1"/>
    <property type="molecule type" value="Genomic_DNA"/>
</dbReference>
<feature type="transmembrane region" description="Helical" evidence="9">
    <location>
        <begin position="83"/>
        <end position="105"/>
    </location>
</feature>
<dbReference type="GO" id="GO:0015658">
    <property type="term" value="F:branched-chain amino acid transmembrane transporter activity"/>
    <property type="evidence" value="ECO:0007669"/>
    <property type="project" value="InterPro"/>
</dbReference>
<feature type="transmembrane region" description="Helical" evidence="9">
    <location>
        <begin position="6"/>
        <end position="25"/>
    </location>
</feature>
<keyword evidence="3" id="KW-1003">Cell membrane</keyword>
<dbReference type="FunFam" id="3.40.50.300:FF:000421">
    <property type="entry name" value="Branched-chain amino acid ABC transporter ATP-binding protein"/>
    <property type="match status" value="1"/>
</dbReference>
<protein>
    <submittedName>
        <fullName evidence="11">Glutamine transport ATP-binding protein GlnQ</fullName>
    </submittedName>
</protein>
<dbReference type="InterPro" id="IPR003439">
    <property type="entry name" value="ABC_transporter-like_ATP-bd"/>
</dbReference>
<keyword evidence="7 9" id="KW-1133">Transmembrane helix</keyword>
<gene>
    <name evidence="11" type="primary">glnQ_4</name>
    <name evidence="11" type="ORF">GALL_175220</name>
</gene>
<keyword evidence="5" id="KW-0547">Nucleotide-binding</keyword>
<dbReference type="PROSITE" id="PS50893">
    <property type="entry name" value="ABC_TRANSPORTER_2"/>
    <property type="match status" value="1"/>
</dbReference>
<organism evidence="11">
    <name type="scientific">mine drainage metagenome</name>
    <dbReference type="NCBI Taxonomy" id="410659"/>
    <lineage>
        <taxon>unclassified sequences</taxon>
        <taxon>metagenomes</taxon>
        <taxon>ecological metagenomes</taxon>
    </lineage>
</organism>
<evidence type="ECO:0000256" key="3">
    <source>
        <dbReference type="ARBA" id="ARBA00022475"/>
    </source>
</evidence>
<dbReference type="PROSITE" id="PS00211">
    <property type="entry name" value="ABC_TRANSPORTER_1"/>
    <property type="match status" value="1"/>
</dbReference>
<feature type="transmembrane region" description="Helical" evidence="9">
    <location>
        <begin position="198"/>
        <end position="224"/>
    </location>
</feature>
<name>A0A1J5RWF5_9ZZZZ</name>
<evidence type="ECO:0000256" key="5">
    <source>
        <dbReference type="ARBA" id="ARBA00022741"/>
    </source>
</evidence>
<feature type="transmembrane region" description="Helical" evidence="9">
    <location>
        <begin position="117"/>
        <end position="135"/>
    </location>
</feature>
<feature type="transmembrane region" description="Helical" evidence="9">
    <location>
        <begin position="289"/>
        <end position="311"/>
    </location>
</feature>
<dbReference type="CDD" id="cd06581">
    <property type="entry name" value="TM_PBP1_LivM_like"/>
    <property type="match status" value="1"/>
</dbReference>
<evidence type="ECO:0000256" key="7">
    <source>
        <dbReference type="ARBA" id="ARBA00022989"/>
    </source>
</evidence>
<evidence type="ECO:0000259" key="10">
    <source>
        <dbReference type="PROSITE" id="PS50893"/>
    </source>
</evidence>
<comment type="subcellular location">
    <subcellularLocation>
        <location evidence="1">Cell membrane</location>
        <topology evidence="1">Multi-pass membrane protein</topology>
    </subcellularLocation>
</comment>
<dbReference type="AlphaFoldDB" id="A0A1J5RWF5"/>
<dbReference type="Pfam" id="PF12399">
    <property type="entry name" value="BCA_ABC_TP_C"/>
    <property type="match status" value="1"/>
</dbReference>
<dbReference type="SUPFAM" id="SSF52540">
    <property type="entry name" value="P-loop containing nucleoside triphosphate hydrolases"/>
    <property type="match status" value="1"/>
</dbReference>
<evidence type="ECO:0000256" key="1">
    <source>
        <dbReference type="ARBA" id="ARBA00004651"/>
    </source>
</evidence>
<dbReference type="Pfam" id="PF02653">
    <property type="entry name" value="BPD_transp_2"/>
    <property type="match status" value="1"/>
</dbReference>
<comment type="caution">
    <text evidence="11">The sequence shown here is derived from an EMBL/GenBank/DDBJ whole genome shotgun (WGS) entry which is preliminary data.</text>
</comment>
<dbReference type="Pfam" id="PF00005">
    <property type="entry name" value="ABC_tran"/>
    <property type="match status" value="1"/>
</dbReference>
<feature type="transmembrane region" description="Helical" evidence="9">
    <location>
        <begin position="32"/>
        <end position="63"/>
    </location>
</feature>
<dbReference type="GO" id="GO:0005524">
    <property type="term" value="F:ATP binding"/>
    <property type="evidence" value="ECO:0007669"/>
    <property type="project" value="UniProtKB-KW"/>
</dbReference>
<dbReference type="InterPro" id="IPR003593">
    <property type="entry name" value="AAA+_ATPase"/>
</dbReference>
<dbReference type="InterPro" id="IPR017871">
    <property type="entry name" value="ABC_transporter-like_CS"/>
</dbReference>